<accession>A0A0Z8F1V0</accession>
<dbReference type="AlphaFoldDB" id="A0A0Z8F1V0"/>
<dbReference type="EMBL" id="FIHA01000009">
    <property type="protein sequence ID" value="CYU72335.1"/>
    <property type="molecule type" value="Genomic_DNA"/>
</dbReference>
<organism evidence="1 2">
    <name type="scientific">Streptococcus suis</name>
    <dbReference type="NCBI Taxonomy" id="1307"/>
    <lineage>
        <taxon>Bacteria</taxon>
        <taxon>Bacillati</taxon>
        <taxon>Bacillota</taxon>
        <taxon>Bacilli</taxon>
        <taxon>Lactobacillales</taxon>
        <taxon>Streptococcaceae</taxon>
        <taxon>Streptococcus</taxon>
    </lineage>
</organism>
<evidence type="ECO:0000313" key="2">
    <source>
        <dbReference type="Proteomes" id="UP000072794"/>
    </source>
</evidence>
<reference evidence="1 2" key="1">
    <citation type="submission" date="2016-02" db="EMBL/GenBank/DDBJ databases">
        <authorList>
            <consortium name="Pathogen Informatics"/>
        </authorList>
    </citation>
    <scope>NUCLEOTIDE SEQUENCE [LARGE SCALE GENOMIC DNA]</scope>
    <source>
        <strain evidence="1 2">LSS52</strain>
    </source>
</reference>
<evidence type="ECO:0000313" key="1">
    <source>
        <dbReference type="EMBL" id="CYU72335.1"/>
    </source>
</evidence>
<name>A0A0Z8F1V0_STRSU</name>
<dbReference type="Proteomes" id="UP000072794">
    <property type="component" value="Unassembled WGS sequence"/>
</dbReference>
<gene>
    <name evidence="1" type="ORF">ERS132414_00629</name>
</gene>
<proteinExistence type="predicted"/>
<protein>
    <submittedName>
        <fullName evidence="1">Uncharacterized protein</fullName>
    </submittedName>
</protein>
<dbReference type="RefSeq" id="WP_044776282.1">
    <property type="nucleotide sequence ID" value="NZ_CEDY01000021.1"/>
</dbReference>
<sequence>MEYVSRINLKTGTEFRNELIDFCLKSDEQFLAIGWSGIFSENEEVDYLDYYNAVKSLSKRINPVLNIFRETDVDDLFWTRDLDGNYWICRAIGNAVAKINHRLDYGALLPVKAFKVGTQVPGQIKATFNRANAGTAQRIRESVIIEYSKAIYNELSNEYYYEISHLEGNLLDNLPDFDLEELVIAFIQIKYNYYVLSNSIARKSTTIKVECEFLSRNTDQPKKAIVQVKGRKAAPLDALQFIDFLQDGYEVFLYAPTIVNSENLNNLIVITPGELLEFYYQYKAVLSASITQWEKLY</sequence>